<proteinExistence type="predicted"/>
<evidence type="ECO:0000313" key="2">
    <source>
        <dbReference type="EMBL" id="VDM87127.1"/>
    </source>
</evidence>
<organism evidence="2 3">
    <name type="scientific">Mycobacterium basiliense</name>
    <dbReference type="NCBI Taxonomy" id="2094119"/>
    <lineage>
        <taxon>Bacteria</taxon>
        <taxon>Bacillati</taxon>
        <taxon>Actinomycetota</taxon>
        <taxon>Actinomycetes</taxon>
        <taxon>Mycobacteriales</taxon>
        <taxon>Mycobacteriaceae</taxon>
        <taxon>Mycobacterium</taxon>
    </lineage>
</organism>
<accession>A0A3S4CSZ7</accession>
<gene>
    <name evidence="2" type="ORF">MB901379_00662</name>
</gene>
<protein>
    <submittedName>
        <fullName evidence="2">Uncharacterized protein</fullName>
    </submittedName>
</protein>
<dbReference type="AlphaFoldDB" id="A0A3S4CSZ7"/>
<feature type="region of interest" description="Disordered" evidence="1">
    <location>
        <begin position="1"/>
        <end position="58"/>
    </location>
</feature>
<name>A0A3S4CSZ7_9MYCO</name>
<reference evidence="3" key="1">
    <citation type="submission" date="2018-02" db="EMBL/GenBank/DDBJ databases">
        <authorList>
            <person name="Seth-Smith MB H."/>
            <person name="Seth-Smith H."/>
        </authorList>
    </citation>
    <scope>NUCLEOTIDE SEQUENCE [LARGE SCALE GENOMIC DNA]</scope>
</reference>
<dbReference type="KEGG" id="mbai:MB901379_00662"/>
<dbReference type="EMBL" id="LR130759">
    <property type="protein sequence ID" value="VDM87127.1"/>
    <property type="molecule type" value="Genomic_DNA"/>
</dbReference>
<evidence type="ECO:0000256" key="1">
    <source>
        <dbReference type="SAM" id="MobiDB-lite"/>
    </source>
</evidence>
<keyword evidence="3" id="KW-1185">Reference proteome</keyword>
<evidence type="ECO:0000313" key="3">
    <source>
        <dbReference type="Proteomes" id="UP000269998"/>
    </source>
</evidence>
<feature type="compositionally biased region" description="Basic residues" evidence="1">
    <location>
        <begin position="11"/>
        <end position="31"/>
    </location>
</feature>
<feature type="compositionally biased region" description="Basic and acidic residues" evidence="1">
    <location>
        <begin position="43"/>
        <end position="53"/>
    </location>
</feature>
<dbReference type="Proteomes" id="UP000269998">
    <property type="component" value="Chromosome"/>
</dbReference>
<sequence length="80" mass="8485">MGAFGSAASRAKSRYLKSAARRAFSRSRRTQGPHLGGVDEGVDSTRKRPKGDSDTGGVAKARYVLGHCADELNRLTVHGA</sequence>